<dbReference type="GO" id="GO:0000166">
    <property type="term" value="F:nucleotide binding"/>
    <property type="evidence" value="ECO:0007669"/>
    <property type="project" value="UniProtKB-KW"/>
</dbReference>
<dbReference type="EC" id="2.4.2.8" evidence="5 13"/>
<comment type="catalytic activity">
    <reaction evidence="13">
        <text>IMP + diphosphate = hypoxanthine + 5-phospho-alpha-D-ribose 1-diphosphate</text>
        <dbReference type="Rhea" id="RHEA:17973"/>
        <dbReference type="ChEBI" id="CHEBI:17368"/>
        <dbReference type="ChEBI" id="CHEBI:33019"/>
        <dbReference type="ChEBI" id="CHEBI:58017"/>
        <dbReference type="ChEBI" id="CHEBI:58053"/>
        <dbReference type="EC" id="2.4.2.8"/>
    </reaction>
</comment>
<evidence type="ECO:0000313" key="16">
    <source>
        <dbReference type="Proteomes" id="UP000283530"/>
    </source>
</evidence>
<dbReference type="InterPro" id="IPR029057">
    <property type="entry name" value="PRTase-like"/>
</dbReference>
<keyword evidence="10 13" id="KW-0660">Purine salvage</keyword>
<dbReference type="InterPro" id="IPR000836">
    <property type="entry name" value="PRTase_dom"/>
</dbReference>
<protein>
    <recommendedName>
        <fullName evidence="5 13">Hypoxanthine phosphoribosyltransferase</fullName>
        <ecNumber evidence="5 13">2.4.2.8</ecNumber>
    </recommendedName>
</protein>
<evidence type="ECO:0000256" key="4">
    <source>
        <dbReference type="ARBA" id="ARBA00008391"/>
    </source>
</evidence>
<evidence type="ECO:0000313" key="15">
    <source>
        <dbReference type="EMBL" id="RWR72984.1"/>
    </source>
</evidence>
<comment type="caution">
    <text evidence="15">The sequence shown here is derived from an EMBL/GenBank/DDBJ whole genome shotgun (WGS) entry which is preliminary data.</text>
</comment>
<evidence type="ECO:0000256" key="13">
    <source>
        <dbReference type="RuleBase" id="RU364099"/>
    </source>
</evidence>
<evidence type="ECO:0000256" key="3">
    <source>
        <dbReference type="ARBA" id="ARBA00004669"/>
    </source>
</evidence>
<dbReference type="InterPro" id="IPR005904">
    <property type="entry name" value="Hxn_phspho_trans"/>
</dbReference>
<keyword evidence="6 13" id="KW-0963">Cytoplasm</keyword>
<evidence type="ECO:0000256" key="11">
    <source>
        <dbReference type="ARBA" id="ARBA00022741"/>
    </source>
</evidence>
<dbReference type="CDD" id="cd06223">
    <property type="entry name" value="PRTases_typeI"/>
    <property type="match status" value="1"/>
</dbReference>
<dbReference type="GO" id="GO:0006178">
    <property type="term" value="P:guanine salvage"/>
    <property type="evidence" value="ECO:0007669"/>
    <property type="project" value="TreeGrafter"/>
</dbReference>
<evidence type="ECO:0000256" key="2">
    <source>
        <dbReference type="ARBA" id="ARBA00004496"/>
    </source>
</evidence>
<keyword evidence="9 13" id="KW-0479">Metal-binding</keyword>
<dbReference type="UniPathway" id="UPA00591">
    <property type="reaction ID" value="UER00648"/>
</dbReference>
<evidence type="ECO:0000259" key="14">
    <source>
        <dbReference type="Pfam" id="PF00156"/>
    </source>
</evidence>
<dbReference type="GO" id="GO:0032263">
    <property type="term" value="P:GMP salvage"/>
    <property type="evidence" value="ECO:0007669"/>
    <property type="project" value="TreeGrafter"/>
</dbReference>
<dbReference type="Gene3D" id="3.40.50.2020">
    <property type="match status" value="1"/>
</dbReference>
<dbReference type="AlphaFoldDB" id="A0A3S3N586"/>
<comment type="subcellular location">
    <subcellularLocation>
        <location evidence="2 13">Cytoplasm</location>
    </subcellularLocation>
</comment>
<dbReference type="SUPFAM" id="SSF53271">
    <property type="entry name" value="PRTase-like"/>
    <property type="match status" value="1"/>
</dbReference>
<dbReference type="GO" id="GO:0032264">
    <property type="term" value="P:IMP salvage"/>
    <property type="evidence" value="ECO:0007669"/>
    <property type="project" value="UniProtKB-UniPathway"/>
</dbReference>
<dbReference type="FunFam" id="3.40.50.2020:FF:000057">
    <property type="entry name" value="Hypoxanthine phosphoribosyltransferase"/>
    <property type="match status" value="1"/>
</dbReference>
<dbReference type="Proteomes" id="UP000283530">
    <property type="component" value="Unassembled WGS sequence"/>
</dbReference>
<evidence type="ECO:0000256" key="6">
    <source>
        <dbReference type="ARBA" id="ARBA00022490"/>
    </source>
</evidence>
<dbReference type="GO" id="GO:0004422">
    <property type="term" value="F:hypoxanthine phosphoribosyltransferase activity"/>
    <property type="evidence" value="ECO:0007669"/>
    <property type="project" value="InterPro"/>
</dbReference>
<dbReference type="PANTHER" id="PTHR43340">
    <property type="entry name" value="HYPOXANTHINE-GUANINE PHOSPHORIBOSYLTRANSFERASE"/>
    <property type="match status" value="1"/>
</dbReference>
<name>A0A3S3N586_9MAGN</name>
<dbReference type="EMBL" id="QPKB01000001">
    <property type="protein sequence ID" value="RWR72984.1"/>
    <property type="molecule type" value="Genomic_DNA"/>
</dbReference>
<keyword evidence="12 13" id="KW-0460">Magnesium</keyword>
<evidence type="ECO:0000256" key="8">
    <source>
        <dbReference type="ARBA" id="ARBA00022679"/>
    </source>
</evidence>
<proteinExistence type="inferred from homology"/>
<dbReference type="GO" id="GO:0046100">
    <property type="term" value="P:hypoxanthine metabolic process"/>
    <property type="evidence" value="ECO:0007669"/>
    <property type="project" value="TreeGrafter"/>
</dbReference>
<evidence type="ECO:0000256" key="9">
    <source>
        <dbReference type="ARBA" id="ARBA00022723"/>
    </source>
</evidence>
<comment type="similarity">
    <text evidence="4 13">Belongs to the purine/pyrimidine phosphoribosyltransferase family.</text>
</comment>
<keyword evidence="11 13" id="KW-0547">Nucleotide-binding</keyword>
<sequence length="198" mass="22143">MALNDHIERILWTEDEISIRVSELASQISIDFKEFRAPVVVVGVATGAFLFLADLVKKIKLPIVVDLIRAESYGSGTESSGSPKISSDVKVDIRGKHVIVVEDIVDTGNTLSCVISHMQSKGALSVSVCAFLDKPARRKSHFELVGEGKFYRGFEARFFILFKIEKCPDYFVVGYGMDFAELYRNLPYIGILKPELYQ</sequence>
<dbReference type="NCBIfam" id="TIGR01203">
    <property type="entry name" value="HGPRTase"/>
    <property type="match status" value="1"/>
</dbReference>
<comment type="cofactor">
    <cofactor evidence="1 13">
        <name>Mg(2+)</name>
        <dbReference type="ChEBI" id="CHEBI:18420"/>
    </cofactor>
</comment>
<keyword evidence="7 13" id="KW-0328">Glycosyltransferase</keyword>
<dbReference type="GO" id="GO:0006166">
    <property type="term" value="P:purine ribonucleoside salvage"/>
    <property type="evidence" value="ECO:0007669"/>
    <property type="project" value="UniProtKB-KW"/>
</dbReference>
<evidence type="ECO:0000256" key="7">
    <source>
        <dbReference type="ARBA" id="ARBA00022676"/>
    </source>
</evidence>
<evidence type="ECO:0000256" key="5">
    <source>
        <dbReference type="ARBA" id="ARBA00011895"/>
    </source>
</evidence>
<feature type="domain" description="Phosphoribosyltransferase" evidence="14">
    <location>
        <begin position="17"/>
        <end position="141"/>
    </location>
</feature>
<dbReference type="InterPro" id="IPR050408">
    <property type="entry name" value="HGPRT"/>
</dbReference>
<dbReference type="PANTHER" id="PTHR43340:SF1">
    <property type="entry name" value="HYPOXANTHINE PHOSPHORIBOSYLTRANSFERASE"/>
    <property type="match status" value="1"/>
</dbReference>
<evidence type="ECO:0000256" key="12">
    <source>
        <dbReference type="ARBA" id="ARBA00022842"/>
    </source>
</evidence>
<organism evidence="15 16">
    <name type="scientific">Cinnamomum micranthum f. kanehirae</name>
    <dbReference type="NCBI Taxonomy" id="337451"/>
    <lineage>
        <taxon>Eukaryota</taxon>
        <taxon>Viridiplantae</taxon>
        <taxon>Streptophyta</taxon>
        <taxon>Embryophyta</taxon>
        <taxon>Tracheophyta</taxon>
        <taxon>Spermatophyta</taxon>
        <taxon>Magnoliopsida</taxon>
        <taxon>Magnoliidae</taxon>
        <taxon>Laurales</taxon>
        <taxon>Lauraceae</taxon>
        <taxon>Cinnamomum</taxon>
    </lineage>
</organism>
<evidence type="ECO:0000256" key="1">
    <source>
        <dbReference type="ARBA" id="ARBA00001946"/>
    </source>
</evidence>
<dbReference type="OrthoDB" id="9449045at2759"/>
<dbReference type="GO" id="GO:0000287">
    <property type="term" value="F:magnesium ion binding"/>
    <property type="evidence" value="ECO:0007669"/>
    <property type="project" value="TreeGrafter"/>
</dbReference>
<evidence type="ECO:0000256" key="10">
    <source>
        <dbReference type="ARBA" id="ARBA00022726"/>
    </source>
</evidence>
<comment type="pathway">
    <text evidence="3 13">Purine metabolism; IMP biosynthesis via salvage pathway; IMP from hypoxanthine: step 1/1.</text>
</comment>
<keyword evidence="16" id="KW-1185">Reference proteome</keyword>
<keyword evidence="8 13" id="KW-0808">Transferase</keyword>
<accession>A0A3S3N586</accession>
<dbReference type="STRING" id="337451.A0A3S3N586"/>
<dbReference type="Pfam" id="PF00156">
    <property type="entry name" value="Pribosyltran"/>
    <property type="match status" value="1"/>
</dbReference>
<dbReference type="GO" id="GO:0005829">
    <property type="term" value="C:cytosol"/>
    <property type="evidence" value="ECO:0007669"/>
    <property type="project" value="TreeGrafter"/>
</dbReference>
<gene>
    <name evidence="15" type="ORF">CKAN_00123300</name>
</gene>
<reference evidence="15 16" key="1">
    <citation type="journal article" date="2019" name="Nat. Plants">
        <title>Stout camphor tree genome fills gaps in understanding of flowering plant genome evolution.</title>
        <authorList>
            <person name="Chaw S.M."/>
            <person name="Liu Y.C."/>
            <person name="Wu Y.W."/>
            <person name="Wang H.Y."/>
            <person name="Lin C.I."/>
            <person name="Wu C.S."/>
            <person name="Ke H.M."/>
            <person name="Chang L.Y."/>
            <person name="Hsu C.Y."/>
            <person name="Yang H.T."/>
            <person name="Sudianto E."/>
            <person name="Hsu M.H."/>
            <person name="Wu K.P."/>
            <person name="Wang L.N."/>
            <person name="Leebens-Mack J.H."/>
            <person name="Tsai I.J."/>
        </authorList>
    </citation>
    <scope>NUCLEOTIDE SEQUENCE [LARGE SCALE GENOMIC DNA]</scope>
    <source>
        <strain evidence="16">cv. Chaw 1501</strain>
        <tissue evidence="15">Young leaves</tissue>
    </source>
</reference>